<sequence>MASCFLPQPIHNDPIDRILIATARENDLTIITRDRAILSYGALGHVKVLAC</sequence>
<proteinExistence type="predicted"/>
<gene>
    <name evidence="1" type="ORF">RHIZ70_1992</name>
</gene>
<dbReference type="Proteomes" id="UP000254764">
    <property type="component" value="Unassembled WGS sequence"/>
</dbReference>
<dbReference type="InterPro" id="IPR029060">
    <property type="entry name" value="PIN-like_dom_sf"/>
</dbReference>
<evidence type="ECO:0000313" key="1">
    <source>
        <dbReference type="EMBL" id="SSC66284.1"/>
    </source>
</evidence>
<evidence type="ECO:0008006" key="3">
    <source>
        <dbReference type="Google" id="ProtNLM"/>
    </source>
</evidence>
<organism evidence="1 2">
    <name type="scientific">Ciceribacter selenitireducens ATCC BAA-1503</name>
    <dbReference type="NCBI Taxonomy" id="1336235"/>
    <lineage>
        <taxon>Bacteria</taxon>
        <taxon>Pseudomonadati</taxon>
        <taxon>Pseudomonadota</taxon>
        <taxon>Alphaproteobacteria</taxon>
        <taxon>Hyphomicrobiales</taxon>
        <taxon>Rhizobiaceae</taxon>
        <taxon>Ciceribacter</taxon>
    </lineage>
</organism>
<evidence type="ECO:0000313" key="2">
    <source>
        <dbReference type="Proteomes" id="UP000254764"/>
    </source>
</evidence>
<reference evidence="2" key="1">
    <citation type="submission" date="2018-07" db="EMBL/GenBank/DDBJ databases">
        <authorList>
            <person name="Peiro R."/>
            <person name="Begona"/>
            <person name="Cbmso G."/>
            <person name="Lopez M."/>
            <person name="Gonzalez S."/>
        </authorList>
    </citation>
    <scope>NUCLEOTIDE SEQUENCE [LARGE SCALE GENOMIC DNA]</scope>
</reference>
<dbReference type="EMBL" id="UEYP01000002">
    <property type="protein sequence ID" value="SSC66284.1"/>
    <property type="molecule type" value="Genomic_DNA"/>
</dbReference>
<name>A0A376AEX7_9HYPH</name>
<accession>A0A376AEX7</accession>
<protein>
    <recommendedName>
        <fullName evidence="3">PIN domain-containing protein</fullName>
    </recommendedName>
</protein>
<dbReference type="AlphaFoldDB" id="A0A376AEX7"/>
<keyword evidence="2" id="KW-1185">Reference proteome</keyword>
<dbReference type="SUPFAM" id="SSF88723">
    <property type="entry name" value="PIN domain-like"/>
    <property type="match status" value="1"/>
</dbReference>